<keyword evidence="3" id="KW-1185">Reference proteome</keyword>
<dbReference type="EMBL" id="OZ035823">
    <property type="protein sequence ID" value="CAL1569157.1"/>
    <property type="molecule type" value="Genomic_DNA"/>
</dbReference>
<evidence type="ECO:0000313" key="3">
    <source>
        <dbReference type="Proteomes" id="UP001497482"/>
    </source>
</evidence>
<dbReference type="Proteomes" id="UP001497482">
    <property type="component" value="Chromosome 1"/>
</dbReference>
<feature type="region of interest" description="Disordered" evidence="1">
    <location>
        <begin position="1"/>
        <end position="58"/>
    </location>
</feature>
<gene>
    <name evidence="2" type="ORF">KC01_LOCUS1633</name>
</gene>
<feature type="compositionally biased region" description="Basic residues" evidence="1">
    <location>
        <begin position="1"/>
        <end position="11"/>
    </location>
</feature>
<evidence type="ECO:0000313" key="2">
    <source>
        <dbReference type="EMBL" id="CAL1569157.1"/>
    </source>
</evidence>
<accession>A0AAV2IZS1</accession>
<evidence type="ECO:0000256" key="1">
    <source>
        <dbReference type="SAM" id="MobiDB-lite"/>
    </source>
</evidence>
<dbReference type="AlphaFoldDB" id="A0AAV2IZS1"/>
<sequence length="193" mass="22608">MEKFIKRRRPIQKPPLSIQRPPLSIQRPPLSIQRPPLSIQRPPLSIQRPPLSIQRPPLSIQRPPHLIQRPRFSMQRPPHSMQHKRESHDLEVVPPKSIRLSESVSEASAKAESLPEVGTGNGVCYPLRIPCLWTPERQQVEMLRMCDGLDEEYKEDLSEPFMFMFSLQADYEEFCKEMMDKRQLQVFSGFEMR</sequence>
<proteinExistence type="predicted"/>
<organism evidence="2 3">
    <name type="scientific">Knipowitschia caucasica</name>
    <name type="common">Caucasian dwarf goby</name>
    <name type="synonym">Pomatoschistus caucasicus</name>
    <dbReference type="NCBI Taxonomy" id="637954"/>
    <lineage>
        <taxon>Eukaryota</taxon>
        <taxon>Metazoa</taxon>
        <taxon>Chordata</taxon>
        <taxon>Craniata</taxon>
        <taxon>Vertebrata</taxon>
        <taxon>Euteleostomi</taxon>
        <taxon>Actinopterygii</taxon>
        <taxon>Neopterygii</taxon>
        <taxon>Teleostei</taxon>
        <taxon>Neoteleostei</taxon>
        <taxon>Acanthomorphata</taxon>
        <taxon>Gobiaria</taxon>
        <taxon>Gobiiformes</taxon>
        <taxon>Gobioidei</taxon>
        <taxon>Gobiidae</taxon>
        <taxon>Gobiinae</taxon>
        <taxon>Knipowitschia</taxon>
    </lineage>
</organism>
<name>A0AAV2IZS1_KNICA</name>
<reference evidence="2 3" key="1">
    <citation type="submission" date="2024-04" db="EMBL/GenBank/DDBJ databases">
        <authorList>
            <person name="Waldvogel A.-M."/>
            <person name="Schoenle A."/>
        </authorList>
    </citation>
    <scope>NUCLEOTIDE SEQUENCE [LARGE SCALE GENOMIC DNA]</scope>
</reference>
<protein>
    <submittedName>
        <fullName evidence="2">Uncharacterized protein</fullName>
    </submittedName>
</protein>